<name>A0A183G2K3_HELPZ</name>
<dbReference type="AlphaFoldDB" id="A0A183G2K3"/>
<organism evidence="2 3">
    <name type="scientific">Heligmosomoides polygyrus</name>
    <name type="common">Parasitic roundworm</name>
    <dbReference type="NCBI Taxonomy" id="6339"/>
    <lineage>
        <taxon>Eukaryota</taxon>
        <taxon>Metazoa</taxon>
        <taxon>Ecdysozoa</taxon>
        <taxon>Nematoda</taxon>
        <taxon>Chromadorea</taxon>
        <taxon>Rhabditida</taxon>
        <taxon>Rhabditina</taxon>
        <taxon>Rhabditomorpha</taxon>
        <taxon>Strongyloidea</taxon>
        <taxon>Heligmosomidae</taxon>
        <taxon>Heligmosomoides</taxon>
    </lineage>
</organism>
<protein>
    <submittedName>
        <fullName evidence="1 3">Uncharacterized protein</fullName>
    </submittedName>
</protein>
<reference evidence="3" key="2">
    <citation type="submission" date="2019-09" db="UniProtKB">
        <authorList>
            <consortium name="WormBaseParasite"/>
        </authorList>
    </citation>
    <scope>IDENTIFICATION</scope>
</reference>
<evidence type="ECO:0000313" key="2">
    <source>
        <dbReference type="Proteomes" id="UP000050761"/>
    </source>
</evidence>
<dbReference type="WBParaSite" id="HPBE_0001554101-mRNA-1">
    <property type="protein sequence ID" value="HPBE_0001554101-mRNA-1"/>
    <property type="gene ID" value="HPBE_0001554101"/>
</dbReference>
<keyword evidence="2" id="KW-1185">Reference proteome</keyword>
<reference evidence="1 2" key="1">
    <citation type="submission" date="2018-11" db="EMBL/GenBank/DDBJ databases">
        <authorList>
            <consortium name="Pathogen Informatics"/>
        </authorList>
    </citation>
    <scope>NUCLEOTIDE SEQUENCE [LARGE SCALE GENOMIC DNA]</scope>
</reference>
<sequence length="150" mass="17149">MLKHGDDGMMDCKSPIHDNPMLCGRCRDRTARNGLEKGVRRKQDDIYYIRDDGGKSMMECPRHGTSVVQHALLSVVLRSGMNKVIHNFYSLFTRYLSECKTLSQWETSRTFLLCEKRDVCDIATFAPLPAARCLQAAHSSDPEQDRQNPR</sequence>
<evidence type="ECO:0000313" key="3">
    <source>
        <dbReference type="WBParaSite" id="HPBE_0001554101-mRNA-1"/>
    </source>
</evidence>
<accession>A0A3P7ZMQ4</accession>
<accession>A0A183G2K3</accession>
<gene>
    <name evidence="1" type="ORF">HPBE_LOCUS15540</name>
</gene>
<proteinExistence type="predicted"/>
<dbReference type="Proteomes" id="UP000050761">
    <property type="component" value="Unassembled WGS sequence"/>
</dbReference>
<dbReference type="EMBL" id="UZAH01028910">
    <property type="protein sequence ID" value="VDP03107.1"/>
    <property type="molecule type" value="Genomic_DNA"/>
</dbReference>
<evidence type="ECO:0000313" key="1">
    <source>
        <dbReference type="EMBL" id="VDP03107.1"/>
    </source>
</evidence>